<dbReference type="InterPro" id="IPR010319">
    <property type="entry name" value="Transglutaminase-like_Cys_pept"/>
</dbReference>
<gene>
    <name evidence="1" type="ORF">Llan_0074</name>
</gene>
<dbReference type="STRING" id="45067.Llan_0074"/>
<dbReference type="OrthoDB" id="5401788at2"/>
<dbReference type="RefSeq" id="WP_065236341.1">
    <property type="nucleotide sequence ID" value="NZ_CAAAJD010000011.1"/>
</dbReference>
<name>A0A0W0VZF6_9GAMM</name>
<evidence type="ECO:0000313" key="1">
    <source>
        <dbReference type="EMBL" id="KTD25684.1"/>
    </source>
</evidence>
<dbReference type="InterPro" id="IPR038765">
    <property type="entry name" value="Papain-like_cys_pep_sf"/>
</dbReference>
<accession>A0A0W0VZF6</accession>
<dbReference type="eggNOG" id="COG3672">
    <property type="taxonomic scope" value="Bacteria"/>
</dbReference>
<dbReference type="EMBL" id="LNYI01000003">
    <property type="protein sequence ID" value="KTD25684.1"/>
    <property type="molecule type" value="Genomic_DNA"/>
</dbReference>
<dbReference type="PANTHER" id="PTHR39327:SF1">
    <property type="entry name" value="BLR5470 PROTEIN"/>
    <property type="match status" value="1"/>
</dbReference>
<organism evidence="1 2">
    <name type="scientific">Legionella lansingensis</name>
    <dbReference type="NCBI Taxonomy" id="45067"/>
    <lineage>
        <taxon>Bacteria</taxon>
        <taxon>Pseudomonadati</taxon>
        <taxon>Pseudomonadota</taxon>
        <taxon>Gammaproteobacteria</taxon>
        <taxon>Legionellales</taxon>
        <taxon>Legionellaceae</taxon>
        <taxon>Legionella</taxon>
    </lineage>
</organism>
<dbReference type="SUPFAM" id="SSF54001">
    <property type="entry name" value="Cysteine proteinases"/>
    <property type="match status" value="1"/>
</dbReference>
<dbReference type="Proteomes" id="UP000054869">
    <property type="component" value="Unassembled WGS sequence"/>
</dbReference>
<dbReference type="Pfam" id="PF06035">
    <property type="entry name" value="Peptidase_C93"/>
    <property type="match status" value="1"/>
</dbReference>
<protein>
    <submittedName>
        <fullName evidence="1">Periplasmic protein</fullName>
    </submittedName>
</protein>
<proteinExistence type="predicted"/>
<evidence type="ECO:0000313" key="2">
    <source>
        <dbReference type="Proteomes" id="UP000054869"/>
    </source>
</evidence>
<keyword evidence="2" id="KW-1185">Reference proteome</keyword>
<dbReference type="Gene3D" id="3.10.620.30">
    <property type="match status" value="1"/>
</dbReference>
<dbReference type="PANTHER" id="PTHR39327">
    <property type="match status" value="1"/>
</dbReference>
<reference evidence="1 2" key="1">
    <citation type="submission" date="2015-11" db="EMBL/GenBank/DDBJ databases">
        <title>Genomic analysis of 38 Legionella species identifies large and diverse effector repertoires.</title>
        <authorList>
            <person name="Burstein D."/>
            <person name="Amaro F."/>
            <person name="Zusman T."/>
            <person name="Lifshitz Z."/>
            <person name="Cohen O."/>
            <person name="Gilbert J.A."/>
            <person name="Pupko T."/>
            <person name="Shuman H.A."/>
            <person name="Segal G."/>
        </authorList>
    </citation>
    <scope>NUCLEOTIDE SEQUENCE [LARGE SCALE GENOMIC DNA]</scope>
    <source>
        <strain evidence="1 2">ATCC 49751</strain>
    </source>
</reference>
<comment type="caution">
    <text evidence="1">The sequence shown here is derived from an EMBL/GenBank/DDBJ whole genome shotgun (WGS) entry which is preliminary data.</text>
</comment>
<dbReference type="AlphaFoldDB" id="A0A0W0VZF6"/>
<sequence>MYQGYWLLIKKYPSTSSSNLLASLLIAGLLIVSGVTYPQENLLVSVQKINKEKQKYTGGIKQRFNAWQNLLSTYRNKPLQEKLKATNDFFNQFKFQYEYNYQGVEDYWQTPEEFLVAGAGDCEDFSIAKYFTLLALGVPMSTLRITYVKSIQLNRAHMVLAYYPRPEAEPLILDNLISDILPASKRPDLIPVYGFNGAGLWLAKQRGRDKLLGDPGRLSKWRSVIQRMQGR</sequence>
<dbReference type="PATRIC" id="fig|45067.4.peg.77"/>